<evidence type="ECO:0000313" key="2">
    <source>
        <dbReference type="EMBL" id="MEC5421908.1"/>
    </source>
</evidence>
<organism evidence="2 3">
    <name type="scientific">Virgibacillus tibetensis</name>
    <dbReference type="NCBI Taxonomy" id="3042313"/>
    <lineage>
        <taxon>Bacteria</taxon>
        <taxon>Bacillati</taxon>
        <taxon>Bacillota</taxon>
        <taxon>Bacilli</taxon>
        <taxon>Bacillales</taxon>
        <taxon>Bacillaceae</taxon>
        <taxon>Virgibacillus</taxon>
    </lineage>
</organism>
<feature type="compositionally biased region" description="Basic and acidic residues" evidence="1">
    <location>
        <begin position="15"/>
        <end position="57"/>
    </location>
</feature>
<proteinExistence type="predicted"/>
<keyword evidence="3" id="KW-1185">Reference proteome</keyword>
<accession>A0ABU6K9Y9</accession>
<protein>
    <submittedName>
        <fullName evidence="2">Uncharacterized protein</fullName>
    </submittedName>
</protein>
<dbReference type="EMBL" id="JARZFX010000001">
    <property type="protein sequence ID" value="MEC5421908.1"/>
    <property type="molecule type" value="Genomic_DNA"/>
</dbReference>
<gene>
    <name evidence="2" type="ORF">QGM71_00180</name>
</gene>
<reference evidence="2 3" key="1">
    <citation type="journal article" date="2024" name="Int. J. Syst. Evol. Microbiol.">
        <title>Virgibacillus tibetensis sp. nov., isolated from salt lake on the Tibetan Plateau of China.</title>
        <authorList>
            <person name="Phurbu D."/>
            <person name="Liu Z.-X."/>
            <person name="Wang R."/>
            <person name="Zheng Y.-Y."/>
            <person name="Liu H.-C."/>
            <person name="Zhou Y.-G."/>
            <person name="Yu Y.-J."/>
            <person name="Li A.-H."/>
        </authorList>
    </citation>
    <scope>NUCLEOTIDE SEQUENCE [LARGE SCALE GENOMIC DNA]</scope>
    <source>
        <strain evidence="2 3">C22-A2</strain>
    </source>
</reference>
<evidence type="ECO:0000256" key="1">
    <source>
        <dbReference type="SAM" id="MobiDB-lite"/>
    </source>
</evidence>
<dbReference type="RefSeq" id="WP_327605485.1">
    <property type="nucleotide sequence ID" value="NZ_JARZFX010000001.1"/>
</dbReference>
<feature type="compositionally biased region" description="Basic residues" evidence="1">
    <location>
        <begin position="62"/>
        <end position="73"/>
    </location>
</feature>
<feature type="region of interest" description="Disordered" evidence="1">
    <location>
        <begin position="1"/>
        <end position="73"/>
    </location>
</feature>
<sequence length="73" mass="9149">MGCRCQESFRRRRRDVRDEDRKKERRSVEGVRDRDKHRDRGVVEGVRDRDKHRDQRVAGRFTGRRFRKRRKHC</sequence>
<dbReference type="Proteomes" id="UP001335737">
    <property type="component" value="Unassembled WGS sequence"/>
</dbReference>
<evidence type="ECO:0000313" key="3">
    <source>
        <dbReference type="Proteomes" id="UP001335737"/>
    </source>
</evidence>
<comment type="caution">
    <text evidence="2">The sequence shown here is derived from an EMBL/GenBank/DDBJ whole genome shotgun (WGS) entry which is preliminary data.</text>
</comment>
<name>A0ABU6K9Y9_9BACI</name>